<feature type="transmembrane region" description="Helical" evidence="2">
    <location>
        <begin position="60"/>
        <end position="84"/>
    </location>
</feature>
<evidence type="ECO:0000256" key="1">
    <source>
        <dbReference type="SAM" id="MobiDB-lite"/>
    </source>
</evidence>
<evidence type="ECO:0000256" key="2">
    <source>
        <dbReference type="SAM" id="Phobius"/>
    </source>
</evidence>
<protein>
    <submittedName>
        <fullName evidence="4">Transmembrane protein 209</fullName>
    </submittedName>
</protein>
<organism evidence="3 4">
    <name type="scientific">Aplysia californica</name>
    <name type="common">California sea hare</name>
    <dbReference type="NCBI Taxonomy" id="6500"/>
    <lineage>
        <taxon>Eukaryota</taxon>
        <taxon>Metazoa</taxon>
        <taxon>Spiralia</taxon>
        <taxon>Lophotrochozoa</taxon>
        <taxon>Mollusca</taxon>
        <taxon>Gastropoda</taxon>
        <taxon>Heterobranchia</taxon>
        <taxon>Euthyneura</taxon>
        <taxon>Tectipleura</taxon>
        <taxon>Aplysiida</taxon>
        <taxon>Aplysioidea</taxon>
        <taxon>Aplysiidae</taxon>
        <taxon>Aplysia</taxon>
    </lineage>
</organism>
<feature type="transmembrane region" description="Helical" evidence="2">
    <location>
        <begin position="34"/>
        <end position="54"/>
    </location>
</feature>
<evidence type="ECO:0000313" key="4">
    <source>
        <dbReference type="RefSeq" id="XP_005094161.1"/>
    </source>
</evidence>
<keyword evidence="3" id="KW-1185">Reference proteome</keyword>
<dbReference type="PANTHER" id="PTHR21780">
    <property type="entry name" value="TRANSMEMBRANE PROTEIN 209"/>
    <property type="match status" value="1"/>
</dbReference>
<dbReference type="PANTHER" id="PTHR21780:SF0">
    <property type="entry name" value="TRANSMEMBRANE PROTEIN 209"/>
    <property type="match status" value="1"/>
</dbReference>
<dbReference type="GeneID" id="101848874"/>
<dbReference type="Pfam" id="PF09786">
    <property type="entry name" value="CytochromB561_N"/>
    <property type="match status" value="1"/>
</dbReference>
<keyword evidence="2 4" id="KW-0812">Transmembrane</keyword>
<accession>A0ABM0JI55</accession>
<evidence type="ECO:0000313" key="3">
    <source>
        <dbReference type="Proteomes" id="UP000694888"/>
    </source>
</evidence>
<dbReference type="InterPro" id="IPR019176">
    <property type="entry name" value="Cytochrome_B561-rel"/>
</dbReference>
<feature type="compositionally biased region" description="Polar residues" evidence="1">
    <location>
        <begin position="187"/>
        <end position="203"/>
    </location>
</feature>
<name>A0ABM0JI55_APLCA</name>
<reference evidence="4" key="1">
    <citation type="submission" date="2025-08" db="UniProtKB">
        <authorList>
            <consortium name="RefSeq"/>
        </authorList>
    </citation>
    <scope>IDENTIFICATION</scope>
</reference>
<keyword evidence="2" id="KW-0472">Membrane</keyword>
<keyword evidence="2" id="KW-1133">Transmembrane helix</keyword>
<gene>
    <name evidence="4" type="primary">LOC101848874</name>
</gene>
<proteinExistence type="predicted"/>
<feature type="region of interest" description="Disordered" evidence="1">
    <location>
        <begin position="187"/>
        <end position="227"/>
    </location>
</feature>
<dbReference type="RefSeq" id="XP_005094161.1">
    <property type="nucleotide sequence ID" value="XM_005094104.2"/>
</dbReference>
<dbReference type="Proteomes" id="UP000694888">
    <property type="component" value="Unplaced"/>
</dbReference>
<sequence length="551" mass="62142">MASVHQDNNIVDNTWRKQHLTQAARQAVLSSLKIVFIFVILFADMSYSIVSGPLSIDHPIVWFVELSIAVLLLFQIVSNGLFLCRYFWSYLFGSTVSVTEKQRRLMAIPLNDKSFRTPPRNLGGPSSSTPLTFSAGDSSQFLSRSFTSPSPNVSYSSPLHSSATYGSPYGSFLSSSSGKASFNASPNSSLDRSLNLSGMSQSFGRPEYDRTSLRSRRSTSLPVSSRSSKYKHITDVDTLNRYIQEEEEREMNKSQVSPDNLSSGNVSFWSYGSNPLDFTQVLRRFAYQLAPRTPASLTLRSSSDQGNSLGMEEVWGKYNVTEDDLYVWTEKLRKWLSFTIVSRLNEEIEEINSKLQKVNTEDRIGKAGVSALKQIAMTKLRSYIPTLNSIFPYLEFTANQEYLYKRLRDLSTGSMSAYTWSKGGSYGKPWSEHLPTDAALVMHMFCCYLDARLPVQPKHSDGKPFTSQHFIKTPDKPNADKKETLQIYQSSINPPHFQVVIGSETHNLCKGRNNMFQAILLLLYHIRVKESGMLGRINLGMSGLNMLWIFD</sequence>
<feature type="compositionally biased region" description="Low complexity" evidence="1">
    <location>
        <begin position="218"/>
        <end position="227"/>
    </location>
</feature>